<protein>
    <recommendedName>
        <fullName evidence="2">PpiC domain-containing protein</fullName>
    </recommendedName>
</protein>
<keyword evidence="4" id="KW-1185">Reference proteome</keyword>
<comment type="caution">
    <text evidence="3">The sequence shown here is derived from an EMBL/GenBank/DDBJ whole genome shotgun (WGS) entry which is preliminary data.</text>
</comment>
<dbReference type="Proteomes" id="UP000789595">
    <property type="component" value="Unassembled WGS sequence"/>
</dbReference>
<dbReference type="SUPFAM" id="SSF54534">
    <property type="entry name" value="FKBP-like"/>
    <property type="match status" value="1"/>
</dbReference>
<dbReference type="GO" id="GO:0003755">
    <property type="term" value="F:peptidyl-prolyl cis-trans isomerase activity"/>
    <property type="evidence" value="ECO:0007669"/>
    <property type="project" value="UniProtKB-KW"/>
</dbReference>
<accession>A0A8J2SBM9</accession>
<evidence type="ECO:0000313" key="4">
    <source>
        <dbReference type="Proteomes" id="UP000789595"/>
    </source>
</evidence>
<dbReference type="PANTHER" id="PTHR43629">
    <property type="entry name" value="PEPTIDYL-PROLYL CIS-TRANS ISOMERASE"/>
    <property type="match status" value="1"/>
</dbReference>
<dbReference type="AlphaFoldDB" id="A0A8J2SBM9"/>
<dbReference type="InterPro" id="IPR052204">
    <property type="entry name" value="PpiC/parvulin_rotamase"/>
</dbReference>
<name>A0A8J2SBM9_9STRA</name>
<evidence type="ECO:0000259" key="2">
    <source>
        <dbReference type="PROSITE" id="PS50198"/>
    </source>
</evidence>
<dbReference type="PANTHER" id="PTHR43629:SF2">
    <property type="entry name" value="RHODANESE-LIKE_PPIC DOMAIN-CONTAINING PROTEIN 12, CHLOROPLASTIC"/>
    <property type="match status" value="1"/>
</dbReference>
<keyword evidence="1" id="KW-0413">Isomerase</keyword>
<organism evidence="3 4">
    <name type="scientific">Pelagomonas calceolata</name>
    <dbReference type="NCBI Taxonomy" id="35677"/>
    <lineage>
        <taxon>Eukaryota</taxon>
        <taxon>Sar</taxon>
        <taxon>Stramenopiles</taxon>
        <taxon>Ochrophyta</taxon>
        <taxon>Pelagophyceae</taxon>
        <taxon>Pelagomonadales</taxon>
        <taxon>Pelagomonadaceae</taxon>
        <taxon>Pelagomonas</taxon>
    </lineage>
</organism>
<keyword evidence="1" id="KW-0697">Rotamase</keyword>
<dbReference type="InterPro" id="IPR046357">
    <property type="entry name" value="PPIase_dom_sf"/>
</dbReference>
<reference evidence="3" key="1">
    <citation type="submission" date="2021-11" db="EMBL/GenBank/DDBJ databases">
        <authorList>
            <consortium name="Genoscope - CEA"/>
            <person name="William W."/>
        </authorList>
    </citation>
    <scope>NUCLEOTIDE SEQUENCE</scope>
</reference>
<sequence length="333" mass="36575">MPLALATNALCCRPLSASCVCFRLLFWLLLDRCIMPALMLRSLALTMVCSQTTAWVRAPTLRPPSSRNGFLDDALDNVKSGLAKMSQTATVQHVLVPSRTTALKLQREAEEEGVSPEVIGRLAQQYSTCGSAQKTPDASFKMLRGRPGELTFKRGEMAKEFEDVSFTAPVGSLQVVDTQFGSHLIYINARDDADPKVGRGKKSKKQKGFGVRGGFVAPTRTRPSSRLAASKLPPLVEKLQLLVPLGFVAQISFLVASNQISGPENLEEYGRIGTEYLKTNTDFSGPRGEVMRIQSEAQQIWWNNVLRDLEAGRPVKPPITSPYPKYELFKGGS</sequence>
<dbReference type="EMBL" id="CAKKNE010000002">
    <property type="protein sequence ID" value="CAH0368653.1"/>
    <property type="molecule type" value="Genomic_DNA"/>
</dbReference>
<dbReference type="Pfam" id="PF13616">
    <property type="entry name" value="Rotamase_3"/>
    <property type="match status" value="1"/>
</dbReference>
<dbReference type="Gene3D" id="3.10.50.40">
    <property type="match status" value="1"/>
</dbReference>
<feature type="domain" description="PpiC" evidence="2">
    <location>
        <begin position="86"/>
        <end position="189"/>
    </location>
</feature>
<evidence type="ECO:0000313" key="3">
    <source>
        <dbReference type="EMBL" id="CAH0368653.1"/>
    </source>
</evidence>
<dbReference type="OrthoDB" id="1911748at2759"/>
<evidence type="ECO:0000256" key="1">
    <source>
        <dbReference type="PROSITE-ProRule" id="PRU00278"/>
    </source>
</evidence>
<dbReference type="InterPro" id="IPR000297">
    <property type="entry name" value="PPIase_PpiC"/>
</dbReference>
<proteinExistence type="predicted"/>
<dbReference type="PROSITE" id="PS50198">
    <property type="entry name" value="PPIC_PPIASE_2"/>
    <property type="match status" value="1"/>
</dbReference>
<gene>
    <name evidence="3" type="ORF">PECAL_2P17250</name>
</gene>